<dbReference type="GO" id="GO:0006935">
    <property type="term" value="P:chemotaxis"/>
    <property type="evidence" value="ECO:0007669"/>
    <property type="project" value="InterPro"/>
</dbReference>
<evidence type="ECO:0000256" key="3">
    <source>
        <dbReference type="PROSITE-ProRule" id="PRU00284"/>
    </source>
</evidence>
<dbReference type="OrthoDB" id="9765776at2"/>
<feature type="domain" description="Methyl-accepting transducer" evidence="4">
    <location>
        <begin position="129"/>
        <end position="308"/>
    </location>
</feature>
<dbReference type="SUPFAM" id="SSF58104">
    <property type="entry name" value="Methyl-accepting chemotaxis protein (MCP) signaling domain"/>
    <property type="match status" value="1"/>
</dbReference>
<name>A0A4Y8Q8J5_9BACL</name>
<evidence type="ECO:0000313" key="6">
    <source>
        <dbReference type="EMBL" id="TFE90862.1"/>
    </source>
</evidence>
<dbReference type="Gene3D" id="1.10.287.950">
    <property type="entry name" value="Methyl-accepting chemotaxis protein"/>
    <property type="match status" value="1"/>
</dbReference>
<keyword evidence="1 3" id="KW-0807">Transducer</keyword>
<evidence type="ECO:0000256" key="2">
    <source>
        <dbReference type="ARBA" id="ARBA00029447"/>
    </source>
</evidence>
<evidence type="ECO:0000256" key="1">
    <source>
        <dbReference type="ARBA" id="ARBA00023224"/>
    </source>
</evidence>
<dbReference type="AlphaFoldDB" id="A0A4Y8Q8J5"/>
<dbReference type="RefSeq" id="WP_134749705.1">
    <property type="nucleotide sequence ID" value="NZ_MYFO02000007.1"/>
</dbReference>
<dbReference type="Proteomes" id="UP000298246">
    <property type="component" value="Unassembled WGS sequence"/>
</dbReference>
<dbReference type="SMART" id="SM00086">
    <property type="entry name" value="PAC"/>
    <property type="match status" value="1"/>
</dbReference>
<reference evidence="6 7" key="1">
    <citation type="submission" date="2017-03" db="EMBL/GenBank/DDBJ databases">
        <title>Isolation of Levoglucosan Utilizing Bacteria.</title>
        <authorList>
            <person name="Arya A.S."/>
        </authorList>
    </citation>
    <scope>NUCLEOTIDE SEQUENCE [LARGE SCALE GENOMIC DNA]</scope>
    <source>
        <strain evidence="6 7">MEC069</strain>
    </source>
</reference>
<dbReference type="InterPro" id="IPR013656">
    <property type="entry name" value="PAS_4"/>
</dbReference>
<dbReference type="Gene3D" id="3.30.450.20">
    <property type="entry name" value="PAS domain"/>
    <property type="match status" value="1"/>
</dbReference>
<evidence type="ECO:0000313" key="7">
    <source>
        <dbReference type="Proteomes" id="UP000298246"/>
    </source>
</evidence>
<dbReference type="CDD" id="cd00130">
    <property type="entry name" value="PAS"/>
    <property type="match status" value="1"/>
</dbReference>
<dbReference type="EMBL" id="MYFO01000003">
    <property type="protein sequence ID" value="TFE90862.1"/>
    <property type="molecule type" value="Genomic_DNA"/>
</dbReference>
<dbReference type="PANTHER" id="PTHR32089:SF112">
    <property type="entry name" value="LYSOZYME-LIKE PROTEIN-RELATED"/>
    <property type="match status" value="1"/>
</dbReference>
<dbReference type="GO" id="GO:0016020">
    <property type="term" value="C:membrane"/>
    <property type="evidence" value="ECO:0007669"/>
    <property type="project" value="InterPro"/>
</dbReference>
<dbReference type="PANTHER" id="PTHR32089">
    <property type="entry name" value="METHYL-ACCEPTING CHEMOTAXIS PROTEIN MCPB"/>
    <property type="match status" value="1"/>
</dbReference>
<proteinExistence type="inferred from homology"/>
<keyword evidence="7" id="KW-1185">Reference proteome</keyword>
<dbReference type="InterPro" id="IPR004090">
    <property type="entry name" value="Chemotax_Me-accpt_rcpt"/>
</dbReference>
<comment type="caution">
    <text evidence="6">The sequence shown here is derived from an EMBL/GenBank/DDBJ whole genome shotgun (WGS) entry which is preliminary data.</text>
</comment>
<comment type="similarity">
    <text evidence="2">Belongs to the methyl-accepting chemotaxis (MCP) protein family.</text>
</comment>
<feature type="domain" description="PAC" evidence="5">
    <location>
        <begin position="88"/>
        <end position="142"/>
    </location>
</feature>
<accession>A0A4Y8Q8J5</accession>
<dbReference type="SMART" id="SM00283">
    <property type="entry name" value="MA"/>
    <property type="match status" value="1"/>
</dbReference>
<dbReference type="InterPro" id="IPR000014">
    <property type="entry name" value="PAS"/>
</dbReference>
<organism evidence="6 7">
    <name type="scientific">Paenibacillus athensensis</name>
    <dbReference type="NCBI Taxonomy" id="1967502"/>
    <lineage>
        <taxon>Bacteria</taxon>
        <taxon>Bacillati</taxon>
        <taxon>Bacillota</taxon>
        <taxon>Bacilli</taxon>
        <taxon>Bacillales</taxon>
        <taxon>Paenibacillaceae</taxon>
        <taxon>Paenibacillus</taxon>
    </lineage>
</organism>
<dbReference type="InterPro" id="IPR001610">
    <property type="entry name" value="PAC"/>
</dbReference>
<dbReference type="InterPro" id="IPR004089">
    <property type="entry name" value="MCPsignal_dom"/>
</dbReference>
<dbReference type="GO" id="GO:0007165">
    <property type="term" value="P:signal transduction"/>
    <property type="evidence" value="ECO:0007669"/>
    <property type="project" value="UniProtKB-KW"/>
</dbReference>
<protein>
    <submittedName>
        <fullName evidence="6">Chemotaxis protein</fullName>
    </submittedName>
</protein>
<dbReference type="PRINTS" id="PR00260">
    <property type="entry name" value="CHEMTRNSDUCR"/>
</dbReference>
<dbReference type="InterPro" id="IPR000700">
    <property type="entry name" value="PAS-assoc_C"/>
</dbReference>
<dbReference type="PROSITE" id="PS50111">
    <property type="entry name" value="CHEMOTAXIS_TRANSDUC_2"/>
    <property type="match status" value="1"/>
</dbReference>
<sequence>MQTEEKILPVRSTQMLDVRAVLAALEGSLAMIEFDLDGTVIWANELFAQGMGYRAAEMPGLHHRTFCLPEFAASPDYVKLWSDLRNGLDFQDKIQRVAQDGRLLSLEASYIPIRDDNGRAVAVLKVATDITERERAAQQATRDLLDMAETLREHAGTGASCARAISGAFGKMVADSEENMEVLSSLEAEARSIRGAAGKIREIADQTNLLALNAAIEAAHAGEHGLGFNVVAGEVRKLAQQVQQATLEISRAVEGMAGQVAKMGGGTLRARTSIVESQQRIIQAVDEFATIDGAAQQLEARAQTLGEL</sequence>
<dbReference type="NCBIfam" id="TIGR00229">
    <property type="entry name" value="sensory_box"/>
    <property type="match status" value="1"/>
</dbReference>
<dbReference type="InterPro" id="IPR035965">
    <property type="entry name" value="PAS-like_dom_sf"/>
</dbReference>
<gene>
    <name evidence="6" type="ORF">B5M42_03270</name>
</gene>
<dbReference type="Pfam" id="PF08448">
    <property type="entry name" value="PAS_4"/>
    <property type="match status" value="1"/>
</dbReference>
<dbReference type="Pfam" id="PF00015">
    <property type="entry name" value="MCPsignal"/>
    <property type="match status" value="1"/>
</dbReference>
<dbReference type="GO" id="GO:0004888">
    <property type="term" value="F:transmembrane signaling receptor activity"/>
    <property type="evidence" value="ECO:0007669"/>
    <property type="project" value="InterPro"/>
</dbReference>
<evidence type="ECO:0000259" key="5">
    <source>
        <dbReference type="PROSITE" id="PS50113"/>
    </source>
</evidence>
<dbReference type="PROSITE" id="PS50113">
    <property type="entry name" value="PAC"/>
    <property type="match status" value="1"/>
</dbReference>
<evidence type="ECO:0000259" key="4">
    <source>
        <dbReference type="PROSITE" id="PS50111"/>
    </source>
</evidence>
<dbReference type="SUPFAM" id="SSF55785">
    <property type="entry name" value="PYP-like sensor domain (PAS domain)"/>
    <property type="match status" value="1"/>
</dbReference>